<keyword evidence="9" id="KW-1185">Reference proteome</keyword>
<feature type="transmembrane region" description="Helical" evidence="6">
    <location>
        <begin position="248"/>
        <end position="268"/>
    </location>
</feature>
<comment type="caution">
    <text evidence="8">The sequence shown here is derived from an EMBL/GenBank/DDBJ whole genome shotgun (WGS) entry which is preliminary data.</text>
</comment>
<dbReference type="AlphaFoldDB" id="A0A2T1ND87"/>
<evidence type="ECO:0000256" key="1">
    <source>
        <dbReference type="ARBA" id="ARBA00004651"/>
    </source>
</evidence>
<evidence type="ECO:0000256" key="6">
    <source>
        <dbReference type="SAM" id="Phobius"/>
    </source>
</evidence>
<keyword evidence="4 6" id="KW-1133">Transmembrane helix</keyword>
<feature type="domain" description="EamA" evidence="7">
    <location>
        <begin position="155"/>
        <end position="291"/>
    </location>
</feature>
<proteinExistence type="predicted"/>
<feature type="transmembrane region" description="Helical" evidence="6">
    <location>
        <begin position="215"/>
        <end position="236"/>
    </location>
</feature>
<dbReference type="InterPro" id="IPR000620">
    <property type="entry name" value="EamA_dom"/>
</dbReference>
<feature type="transmembrane region" description="Helical" evidence="6">
    <location>
        <begin position="124"/>
        <end position="143"/>
    </location>
</feature>
<gene>
    <name evidence="8" type="ORF">C7H52_03690</name>
</gene>
<evidence type="ECO:0000256" key="2">
    <source>
        <dbReference type="ARBA" id="ARBA00022475"/>
    </source>
</evidence>
<keyword evidence="5 6" id="KW-0472">Membrane</keyword>
<evidence type="ECO:0000256" key="4">
    <source>
        <dbReference type="ARBA" id="ARBA00022989"/>
    </source>
</evidence>
<feature type="transmembrane region" description="Helical" evidence="6">
    <location>
        <begin position="186"/>
        <end position="203"/>
    </location>
</feature>
<reference evidence="8 9" key="1">
    <citation type="submission" date="2018-03" db="EMBL/GenBank/DDBJ databases">
        <title>Mesoflavibacter sp. HG37 and Mesoflavibacter sp. HG96 sp.nov., two marine bacteria isolated from seawater of Western Pacific Ocean.</title>
        <authorList>
            <person name="Cheng H."/>
            <person name="Wu Y.-H."/>
            <person name="Guo L.-L."/>
            <person name="Xu X.-W."/>
        </authorList>
    </citation>
    <scope>NUCLEOTIDE SEQUENCE [LARGE SCALE GENOMIC DNA]</scope>
    <source>
        <strain evidence="8 9">KCTC 32269</strain>
    </source>
</reference>
<dbReference type="InterPro" id="IPR037185">
    <property type="entry name" value="EmrE-like"/>
</dbReference>
<dbReference type="GO" id="GO:0005886">
    <property type="term" value="C:plasma membrane"/>
    <property type="evidence" value="ECO:0007669"/>
    <property type="project" value="UniProtKB-SubCell"/>
</dbReference>
<dbReference type="PANTHER" id="PTHR32322">
    <property type="entry name" value="INNER MEMBRANE TRANSPORTER"/>
    <property type="match status" value="1"/>
</dbReference>
<name>A0A2T1ND87_9FLAO</name>
<evidence type="ECO:0000259" key="7">
    <source>
        <dbReference type="Pfam" id="PF00892"/>
    </source>
</evidence>
<feature type="transmembrane region" description="Helical" evidence="6">
    <location>
        <begin position="69"/>
        <end position="90"/>
    </location>
</feature>
<feature type="domain" description="EamA" evidence="7">
    <location>
        <begin position="7"/>
        <end position="140"/>
    </location>
</feature>
<dbReference type="SUPFAM" id="SSF103481">
    <property type="entry name" value="Multidrug resistance efflux transporter EmrE"/>
    <property type="match status" value="2"/>
</dbReference>
<feature type="transmembrane region" description="Helical" evidence="6">
    <location>
        <begin position="96"/>
        <end position="117"/>
    </location>
</feature>
<keyword evidence="2" id="KW-1003">Cell membrane</keyword>
<evidence type="ECO:0000313" key="8">
    <source>
        <dbReference type="EMBL" id="PSG90394.1"/>
    </source>
</evidence>
<dbReference type="Proteomes" id="UP000238426">
    <property type="component" value="Unassembled WGS sequence"/>
</dbReference>
<evidence type="ECO:0000256" key="3">
    <source>
        <dbReference type="ARBA" id="ARBA00022692"/>
    </source>
</evidence>
<keyword evidence="3 6" id="KW-0812">Transmembrane</keyword>
<protein>
    <submittedName>
        <fullName evidence="8">EamA family transporter</fullName>
    </submittedName>
</protein>
<organism evidence="8 9">
    <name type="scientific">Aurantibacter aestuarii</name>
    <dbReference type="NCBI Taxonomy" id="1266046"/>
    <lineage>
        <taxon>Bacteria</taxon>
        <taxon>Pseudomonadati</taxon>
        <taxon>Bacteroidota</taxon>
        <taxon>Flavobacteriia</taxon>
        <taxon>Flavobacteriales</taxon>
        <taxon>Flavobacteriaceae</taxon>
        <taxon>Aurantibacter</taxon>
    </lineage>
</organism>
<feature type="transmembrane region" description="Helical" evidence="6">
    <location>
        <begin position="35"/>
        <end position="57"/>
    </location>
</feature>
<feature type="transmembrane region" description="Helical" evidence="6">
    <location>
        <begin position="274"/>
        <end position="291"/>
    </location>
</feature>
<comment type="subcellular location">
    <subcellularLocation>
        <location evidence="1">Cell membrane</location>
        <topology evidence="1">Multi-pass membrane protein</topology>
    </subcellularLocation>
</comment>
<dbReference type="Pfam" id="PF00892">
    <property type="entry name" value="EamA"/>
    <property type="match status" value="2"/>
</dbReference>
<dbReference type="EMBL" id="PXOQ01000007">
    <property type="protein sequence ID" value="PSG90394.1"/>
    <property type="molecule type" value="Genomic_DNA"/>
</dbReference>
<accession>A0A2T1ND87</accession>
<dbReference type="RefSeq" id="WP_106462534.1">
    <property type="nucleotide sequence ID" value="NZ_PXOQ01000007.1"/>
</dbReference>
<evidence type="ECO:0000313" key="9">
    <source>
        <dbReference type="Proteomes" id="UP000238426"/>
    </source>
</evidence>
<dbReference type="OrthoDB" id="9811486at2"/>
<dbReference type="PANTHER" id="PTHR32322:SF18">
    <property type="entry name" value="S-ADENOSYLMETHIONINE_S-ADENOSYLHOMOCYSTEINE TRANSPORTER"/>
    <property type="match status" value="1"/>
</dbReference>
<dbReference type="InterPro" id="IPR050638">
    <property type="entry name" value="AA-Vitamin_Transporters"/>
</dbReference>
<feature type="transmembrane region" description="Helical" evidence="6">
    <location>
        <begin position="155"/>
        <end position="174"/>
    </location>
</feature>
<sequence>MNTRALALIAVFMVQLLYGLTFTFAKGIINEGLIAPFGFILVRIIGATALFWILSIFTKNEKIERKDFLTFFLASIFGIALNMLTFFKGLEYTTPINASVIMITVPIIVLLLSAIFLAEKLTLIKVLGVFLGFSGAIILSLYGSGTSSVGSNVPLGNLLVFINAASYSVYIIIIKKVTSKYHPFSFIKWLFLFGLCIVLPFGYEDLTQVELYRFTAYDFFAVAFVVVGATFGTYLLNPIGLRHLKASTVTTFIYLQPVIAAIFAIAMGADSLNVIKVLAAAIIFSGVYLVTKKKKEKQESIL</sequence>
<evidence type="ECO:0000256" key="5">
    <source>
        <dbReference type="ARBA" id="ARBA00023136"/>
    </source>
</evidence>